<evidence type="ECO:0000256" key="1">
    <source>
        <dbReference type="SAM" id="MobiDB-lite"/>
    </source>
</evidence>
<organism evidence="2 3">
    <name type="scientific">Litoreibacter arenae DSM 19593</name>
    <dbReference type="NCBI Taxonomy" id="1123360"/>
    <lineage>
        <taxon>Bacteria</taxon>
        <taxon>Pseudomonadati</taxon>
        <taxon>Pseudomonadota</taxon>
        <taxon>Alphaproteobacteria</taxon>
        <taxon>Rhodobacterales</taxon>
        <taxon>Roseobacteraceae</taxon>
        <taxon>Litoreibacter</taxon>
    </lineage>
</organism>
<dbReference type="Proteomes" id="UP000015351">
    <property type="component" value="Unassembled WGS sequence"/>
</dbReference>
<protein>
    <submittedName>
        <fullName evidence="2">Uncharacterized protein</fullName>
    </submittedName>
</protein>
<sequence length="41" mass="4410">METAVSRLGWPIGEKHGDDAAPAPWDYPAKAPRDHGNANLP</sequence>
<keyword evidence="3" id="KW-1185">Reference proteome</keyword>
<dbReference type="HOGENOM" id="CLU_3272368_0_0_5"/>
<dbReference type="AlphaFoldDB" id="S9QJT3"/>
<feature type="compositionally biased region" description="Low complexity" evidence="1">
    <location>
        <begin position="20"/>
        <end position="30"/>
    </location>
</feature>
<comment type="caution">
    <text evidence="2">The sequence shown here is derived from an EMBL/GenBank/DDBJ whole genome shotgun (WGS) entry which is preliminary data.</text>
</comment>
<name>S9QJT3_9RHOB</name>
<evidence type="ECO:0000313" key="2">
    <source>
        <dbReference type="EMBL" id="EPX79858.1"/>
    </source>
</evidence>
<accession>S9QJT3</accession>
<proteinExistence type="predicted"/>
<feature type="compositionally biased region" description="Basic and acidic residues" evidence="1">
    <location>
        <begin position="31"/>
        <end position="41"/>
    </location>
</feature>
<dbReference type="EMBL" id="AONI01000009">
    <property type="protein sequence ID" value="EPX79858.1"/>
    <property type="molecule type" value="Genomic_DNA"/>
</dbReference>
<gene>
    <name evidence="2" type="ORF">thalar_01194</name>
</gene>
<evidence type="ECO:0000313" key="3">
    <source>
        <dbReference type="Proteomes" id="UP000015351"/>
    </source>
</evidence>
<feature type="region of interest" description="Disordered" evidence="1">
    <location>
        <begin position="1"/>
        <end position="41"/>
    </location>
</feature>
<reference evidence="3" key="1">
    <citation type="journal article" date="2013" name="Stand. Genomic Sci.">
        <title>Genome sequence of the Litoreibacter arenae type strain (DSM 19593(T)), a member of the Roseobacter clade isolated from sea sand.</title>
        <authorList>
            <person name="Riedel T."/>
            <person name="Fiebig A."/>
            <person name="Petersen J."/>
            <person name="Gronow S."/>
            <person name="Kyrpides N.C."/>
            <person name="Goker M."/>
            <person name="Klenk H.P."/>
        </authorList>
    </citation>
    <scope>NUCLEOTIDE SEQUENCE [LARGE SCALE GENOMIC DNA]</scope>
    <source>
        <strain evidence="3">DSM 19593</strain>
    </source>
</reference>